<evidence type="ECO:0000256" key="4">
    <source>
        <dbReference type="ARBA" id="ARBA00022496"/>
    </source>
</evidence>
<evidence type="ECO:0000259" key="15">
    <source>
        <dbReference type="Pfam" id="PF07715"/>
    </source>
</evidence>
<dbReference type="GO" id="GO:0006826">
    <property type="term" value="P:iron ion transport"/>
    <property type="evidence" value="ECO:0007669"/>
    <property type="project" value="UniProtKB-KW"/>
</dbReference>
<dbReference type="InterPro" id="IPR036942">
    <property type="entry name" value="Beta-barrel_TonB_sf"/>
</dbReference>
<dbReference type="Pfam" id="PF00593">
    <property type="entry name" value="TonB_dep_Rec_b-barrel"/>
    <property type="match status" value="1"/>
</dbReference>
<feature type="domain" description="TonB-dependent receptor-like beta-barrel" evidence="14">
    <location>
        <begin position="447"/>
        <end position="903"/>
    </location>
</feature>
<evidence type="ECO:0000256" key="1">
    <source>
        <dbReference type="ARBA" id="ARBA00004571"/>
    </source>
</evidence>
<keyword evidence="13" id="KW-0732">Signal</keyword>
<dbReference type="Gene3D" id="2.60.40.1120">
    <property type="entry name" value="Carboxypeptidase-like, regulatory domain"/>
    <property type="match status" value="1"/>
</dbReference>
<dbReference type="Gene3D" id="2.40.170.20">
    <property type="entry name" value="TonB-dependent receptor, beta-barrel domain"/>
    <property type="match status" value="1"/>
</dbReference>
<keyword evidence="9 11" id="KW-0472">Membrane</keyword>
<evidence type="ECO:0000313" key="17">
    <source>
        <dbReference type="Proteomes" id="UP000642920"/>
    </source>
</evidence>
<dbReference type="InterPro" id="IPR037066">
    <property type="entry name" value="Plug_dom_sf"/>
</dbReference>
<comment type="subcellular location">
    <subcellularLocation>
        <location evidence="1 11">Cell outer membrane</location>
        <topology evidence="1 11">Multi-pass membrane protein</topology>
    </subcellularLocation>
</comment>
<feature type="signal peptide" evidence="13">
    <location>
        <begin position="1"/>
        <end position="19"/>
    </location>
</feature>
<evidence type="ECO:0000256" key="3">
    <source>
        <dbReference type="ARBA" id="ARBA00022452"/>
    </source>
</evidence>
<dbReference type="RefSeq" id="WP_201918680.1">
    <property type="nucleotide sequence ID" value="NZ_JAERQG010000001.1"/>
</dbReference>
<dbReference type="InterPro" id="IPR023997">
    <property type="entry name" value="TonB-dep_OMP_SusC/RagA_CS"/>
</dbReference>
<evidence type="ECO:0000256" key="9">
    <source>
        <dbReference type="ARBA" id="ARBA00023136"/>
    </source>
</evidence>
<name>A0A937AEI4_9BACT</name>
<evidence type="ECO:0000256" key="11">
    <source>
        <dbReference type="PROSITE-ProRule" id="PRU01360"/>
    </source>
</evidence>
<dbReference type="NCBIfam" id="TIGR04057">
    <property type="entry name" value="SusC_RagA_signa"/>
    <property type="match status" value="1"/>
</dbReference>
<organism evidence="16 17">
    <name type="scientific">Marivirga atlantica</name>
    <dbReference type="NCBI Taxonomy" id="1548457"/>
    <lineage>
        <taxon>Bacteria</taxon>
        <taxon>Pseudomonadati</taxon>
        <taxon>Bacteroidota</taxon>
        <taxon>Cytophagia</taxon>
        <taxon>Cytophagales</taxon>
        <taxon>Marivirgaceae</taxon>
        <taxon>Marivirga</taxon>
    </lineage>
</organism>
<dbReference type="PANTHER" id="PTHR32552:SF81">
    <property type="entry name" value="TONB-DEPENDENT OUTER MEMBRANE RECEPTOR"/>
    <property type="match status" value="1"/>
</dbReference>
<keyword evidence="6" id="KW-0408">Iron</keyword>
<protein>
    <submittedName>
        <fullName evidence="16">SusC/RagA family TonB-linked outer membrane protein</fullName>
    </submittedName>
</protein>
<dbReference type="AlphaFoldDB" id="A0A937AEI4"/>
<accession>A0A937AEI4</accession>
<keyword evidence="7" id="KW-0406">Ion transport</keyword>
<dbReference type="InterPro" id="IPR039426">
    <property type="entry name" value="TonB-dep_rcpt-like"/>
</dbReference>
<gene>
    <name evidence="16" type="ORF">JKP34_05940</name>
</gene>
<dbReference type="Proteomes" id="UP000642920">
    <property type="component" value="Unassembled WGS sequence"/>
</dbReference>
<keyword evidence="10 11" id="KW-0998">Cell outer membrane</keyword>
<dbReference type="PROSITE" id="PS52016">
    <property type="entry name" value="TONB_DEPENDENT_REC_3"/>
    <property type="match status" value="1"/>
</dbReference>
<dbReference type="PANTHER" id="PTHR32552">
    <property type="entry name" value="FERRICHROME IRON RECEPTOR-RELATED"/>
    <property type="match status" value="1"/>
</dbReference>
<proteinExistence type="inferred from homology"/>
<evidence type="ECO:0000256" key="6">
    <source>
        <dbReference type="ARBA" id="ARBA00023004"/>
    </source>
</evidence>
<dbReference type="NCBIfam" id="TIGR04056">
    <property type="entry name" value="OMP_RagA_SusC"/>
    <property type="match status" value="1"/>
</dbReference>
<evidence type="ECO:0000256" key="2">
    <source>
        <dbReference type="ARBA" id="ARBA00022448"/>
    </source>
</evidence>
<dbReference type="InterPro" id="IPR008969">
    <property type="entry name" value="CarboxyPept-like_regulatory"/>
</dbReference>
<keyword evidence="2 11" id="KW-0813">Transport</keyword>
<evidence type="ECO:0000313" key="16">
    <source>
        <dbReference type="EMBL" id="MBL0764783.1"/>
    </source>
</evidence>
<keyword evidence="5 11" id="KW-0812">Transmembrane</keyword>
<keyword evidence="17" id="KW-1185">Reference proteome</keyword>
<dbReference type="Pfam" id="PF13715">
    <property type="entry name" value="CarbopepD_reg_2"/>
    <property type="match status" value="1"/>
</dbReference>
<keyword evidence="3 11" id="KW-1134">Transmembrane beta strand</keyword>
<dbReference type="SUPFAM" id="SSF49464">
    <property type="entry name" value="Carboxypeptidase regulatory domain-like"/>
    <property type="match status" value="1"/>
</dbReference>
<reference evidence="16" key="1">
    <citation type="submission" date="2021-01" db="EMBL/GenBank/DDBJ databases">
        <title>Marivirga sp. nov., isolated from intertidal surface sediments.</title>
        <authorList>
            <person name="Zhang M."/>
        </authorList>
    </citation>
    <scope>NUCLEOTIDE SEQUENCE</scope>
    <source>
        <strain evidence="16">SM1354</strain>
    </source>
</reference>
<sequence>MKKILLTCFMLVFVLYAWAQDRTVSGKVTDAQTGEGLPGVNVLIKGTSNGVNTDLNGQFKISVPSSDAVLVFTFIGMEKKEVTVGSRSVVDVSLAPDVQQLSEVVVTAMNVSRDKASLGYSQQTLDADAVSKVKETNFINSLSGKVAGVNVRQNNTMGGSTNITIRGNSSFSNNQPLFVIDGVPVSNETNNSAAQQNGGYGYDYGNPAADINPEDIASMSVLKGAAATALYGARGQNGVILITTKKGNKGKGLGITISSGLTIGSIDRSTFAEYQDKYGAGYGPYYGSTGYFEDGDVDGDGTEDFYVPTTEDGSYGGAFDGSNVFHWDAFVPESDNYRTAKPWVAAANGPAEFFETQTTWNNSIALSGGNENNSFRLSYSNVDESGIMPNSTMDKNTINFTGSTKLSEKLSTDVLFQYNRQDVVGRYSTGYSDNIMSNFRQWWQVNVDVKEQEDIYNKTGKNYTWNAADPFADPTNPIYWDNPYWTRYENYNSDTRDRILSKIGINYQINDWLNFSGRASIDTYFEEREERRAVGSVPTAFGVQRNSESSGYQRTDITSAEYNYNGVLSGTKEVSADFSISGLLGFNLRKERYEYSQKSTSGGLAVPGLYALGNSVNPNPFPFEQILEKEVYGYFGNINLGYGDFLYLDGNYRVDVSSALPLDNNQYDYFSLGLGFVFSELVDIDWMDFGKFRASYGTVGNDATALRVKDIYLRQPNFGTAIQTTLPTTKNNSNLLPEITKEYEVGLQFTGLNRRLNVDLAYYNRETSNQLLSVQLSKATGYGSTYLNAGAIQNQGVELVLGGDIIRNNDFKFNMTANFTKNVSEVLSLIGDTENYVFGSFQSGVTSNATVGEPFGVLKGTGYEYIDGEIVINGSGYPVAVADQIIGDPNPDWTLGVNNTLSYKGFALNFLVDVQKGGDVYSLDMHYGRGTGLYPETAALNANGVNVREPVADGGGFLYEGVTESGEPNTTYADASFYGGAFYWGNSSRQPNQMTVYDASSVRLREASLTYSLPQSMVESFARSVNLSFVGRNLWIIHKNVPYADPESGLGSGPAQGFLVGSYPTVRTTGFKLDITF</sequence>
<feature type="chain" id="PRO_5037602240" evidence="13">
    <location>
        <begin position="20"/>
        <end position="1077"/>
    </location>
</feature>
<comment type="caution">
    <text evidence="16">The sequence shown here is derived from an EMBL/GenBank/DDBJ whole genome shotgun (WGS) entry which is preliminary data.</text>
</comment>
<evidence type="ECO:0000256" key="5">
    <source>
        <dbReference type="ARBA" id="ARBA00022692"/>
    </source>
</evidence>
<evidence type="ECO:0000256" key="8">
    <source>
        <dbReference type="ARBA" id="ARBA00023077"/>
    </source>
</evidence>
<feature type="domain" description="TonB-dependent receptor plug" evidence="15">
    <location>
        <begin position="116"/>
        <end position="239"/>
    </location>
</feature>
<dbReference type="Pfam" id="PF07715">
    <property type="entry name" value="Plug"/>
    <property type="match status" value="1"/>
</dbReference>
<keyword evidence="4" id="KW-0410">Iron transport</keyword>
<dbReference type="InterPro" id="IPR000531">
    <property type="entry name" value="Beta-barrel_TonB"/>
</dbReference>
<evidence type="ECO:0000256" key="12">
    <source>
        <dbReference type="RuleBase" id="RU003357"/>
    </source>
</evidence>
<comment type="similarity">
    <text evidence="11 12">Belongs to the TonB-dependent receptor family.</text>
</comment>
<evidence type="ECO:0000256" key="7">
    <source>
        <dbReference type="ARBA" id="ARBA00023065"/>
    </source>
</evidence>
<dbReference type="Gene3D" id="2.170.130.10">
    <property type="entry name" value="TonB-dependent receptor, plug domain"/>
    <property type="match status" value="1"/>
</dbReference>
<dbReference type="SUPFAM" id="SSF56935">
    <property type="entry name" value="Porins"/>
    <property type="match status" value="1"/>
</dbReference>
<evidence type="ECO:0000256" key="10">
    <source>
        <dbReference type="ARBA" id="ARBA00023237"/>
    </source>
</evidence>
<evidence type="ECO:0000256" key="13">
    <source>
        <dbReference type="SAM" id="SignalP"/>
    </source>
</evidence>
<evidence type="ECO:0000259" key="14">
    <source>
        <dbReference type="Pfam" id="PF00593"/>
    </source>
</evidence>
<dbReference type="GO" id="GO:0009279">
    <property type="term" value="C:cell outer membrane"/>
    <property type="evidence" value="ECO:0007669"/>
    <property type="project" value="UniProtKB-SubCell"/>
</dbReference>
<dbReference type="InterPro" id="IPR023996">
    <property type="entry name" value="TonB-dep_OMP_SusC/RagA"/>
</dbReference>
<keyword evidence="8 12" id="KW-0798">TonB box</keyword>
<dbReference type="EMBL" id="JAERQG010000001">
    <property type="protein sequence ID" value="MBL0764783.1"/>
    <property type="molecule type" value="Genomic_DNA"/>
</dbReference>
<dbReference type="InterPro" id="IPR012910">
    <property type="entry name" value="Plug_dom"/>
</dbReference>